<sequence>MPRPKKPGVEPKRRSRNGCWPCKARKVKCGEEKPSCTNCERQGEACDYSIRLTWGGRARRDKIDTCLDPSSATEGSPYEACFQVDDTSRMFMSTSESPMQLQHDIDPITMQAILPSVTSAGSIEGSSLFQSDIPSSAPYTQPHFQNTFDGQSSTASGFSTFNTNASALAPTNTTTPPQQMPADVMFTHQKYRAFSRSPGPTYSDSYSPNTASPNTASPTPHSPYRSFPQTPASVGSEGVIAYAASAAQDPALSPPNPCRVSVQSLVHDLQNTNQGKSGTQYPIADSASTTYGYDLGLPDLDTPRNNDSSAIAIYSPQNNTISFDGETLHGNAESESKVMAFEKGGYYAKPVPIRISKSLEPLPALLMENQMNLIYFHHFLNHTARVLVPHDCERNPFRHILPQMAVKDENLLSLLLAYSASHRARMLNHPEPSNRIAVWVQDVFPRLRQTLQENPNEVPDNTLASVIMMASLEVISPGTFEVPISWKDHLTMARRMITQRGGPRGMSRKDLVAYFLSRWFAYLDVVGSLSGHKNDMPVGSFYWSSENESADEDLEIDCLMGFTTRCVGSLARISELSKHCEPHRIDEHGNEREDWVPSQDVVEEAISIRRTLEDGLSDRNIRKACRHRSDALSESERAWDTTEIYATNELFHWAGLIQLHRRVLGKSALDPEVQHAIRAIVELLFKIRRGSSAEACLLFPMFAAGCDAQDAGQREKILDRLRGVEGFGLNQVPKMSTLMKRVWDTGKPWESLVSGEFFG</sequence>
<gene>
    <name evidence="5" type="ORF">COCSADRAFT_173268</name>
</gene>
<dbReference type="InterPro" id="IPR036864">
    <property type="entry name" value="Zn2-C6_fun-type_DNA-bd_sf"/>
</dbReference>
<dbReference type="OMA" id="NWGGRTK"/>
<feature type="compositionally biased region" description="Polar residues" evidence="3">
    <location>
        <begin position="198"/>
        <end position="219"/>
    </location>
</feature>
<name>M2SYJ1_COCSN</name>
<protein>
    <recommendedName>
        <fullName evidence="4">Zn(2)-C6 fungal-type domain-containing protein</fullName>
    </recommendedName>
</protein>
<feature type="region of interest" description="Disordered" evidence="3">
    <location>
        <begin position="134"/>
        <end position="161"/>
    </location>
</feature>
<keyword evidence="6" id="KW-1185">Reference proteome</keyword>
<dbReference type="PROSITE" id="PS00463">
    <property type="entry name" value="ZN2_CY6_FUNGAL_1"/>
    <property type="match status" value="1"/>
</dbReference>
<evidence type="ECO:0000256" key="1">
    <source>
        <dbReference type="ARBA" id="ARBA00004123"/>
    </source>
</evidence>
<evidence type="ECO:0000259" key="4">
    <source>
        <dbReference type="PROSITE" id="PS50048"/>
    </source>
</evidence>
<dbReference type="OrthoDB" id="5229455at2759"/>
<evidence type="ECO:0000256" key="2">
    <source>
        <dbReference type="ARBA" id="ARBA00023242"/>
    </source>
</evidence>
<dbReference type="eggNOG" id="ENOG502QW7R">
    <property type="taxonomic scope" value="Eukaryota"/>
</dbReference>
<dbReference type="Gene3D" id="4.10.240.10">
    <property type="entry name" value="Zn(2)-C6 fungal-type DNA-binding domain"/>
    <property type="match status" value="1"/>
</dbReference>
<dbReference type="GO" id="GO:0000976">
    <property type="term" value="F:transcription cis-regulatory region binding"/>
    <property type="evidence" value="ECO:0007669"/>
    <property type="project" value="TreeGrafter"/>
</dbReference>
<dbReference type="Proteomes" id="UP000016934">
    <property type="component" value="Unassembled WGS sequence"/>
</dbReference>
<keyword evidence="2" id="KW-0539">Nucleus</keyword>
<dbReference type="SUPFAM" id="SSF57701">
    <property type="entry name" value="Zn2/Cys6 DNA-binding domain"/>
    <property type="match status" value="1"/>
</dbReference>
<comment type="subcellular location">
    <subcellularLocation>
        <location evidence="1">Nucleus</location>
    </subcellularLocation>
</comment>
<dbReference type="KEGG" id="bsc:COCSADRAFT_173268"/>
<accession>M2SYJ1</accession>
<dbReference type="InterPro" id="IPR001138">
    <property type="entry name" value="Zn2Cys6_DnaBD"/>
</dbReference>
<reference evidence="6" key="2">
    <citation type="journal article" date="2013" name="PLoS Genet.">
        <title>Comparative genome structure, secondary metabolite, and effector coding capacity across Cochliobolus pathogens.</title>
        <authorList>
            <person name="Condon B.J."/>
            <person name="Leng Y."/>
            <person name="Wu D."/>
            <person name="Bushley K.E."/>
            <person name="Ohm R.A."/>
            <person name="Otillar R."/>
            <person name="Martin J."/>
            <person name="Schackwitz W."/>
            <person name="Grimwood J."/>
            <person name="MohdZainudin N."/>
            <person name="Xue C."/>
            <person name="Wang R."/>
            <person name="Manning V.A."/>
            <person name="Dhillon B."/>
            <person name="Tu Z.J."/>
            <person name="Steffenson B.J."/>
            <person name="Salamov A."/>
            <person name="Sun H."/>
            <person name="Lowry S."/>
            <person name="LaButti K."/>
            <person name="Han J."/>
            <person name="Copeland A."/>
            <person name="Lindquist E."/>
            <person name="Barry K."/>
            <person name="Schmutz J."/>
            <person name="Baker S.E."/>
            <person name="Ciuffetti L.M."/>
            <person name="Grigoriev I.V."/>
            <person name="Zhong S."/>
            <person name="Turgeon B.G."/>
        </authorList>
    </citation>
    <scope>NUCLEOTIDE SEQUENCE [LARGE SCALE GENOMIC DNA]</scope>
    <source>
        <strain evidence="6">ND90Pr / ATCC 201652</strain>
    </source>
</reference>
<evidence type="ECO:0000313" key="5">
    <source>
        <dbReference type="EMBL" id="EMD61872.1"/>
    </source>
</evidence>
<dbReference type="PANTHER" id="PTHR37534">
    <property type="entry name" value="TRANSCRIPTIONAL ACTIVATOR PROTEIN UGA3"/>
    <property type="match status" value="1"/>
</dbReference>
<dbReference type="PROSITE" id="PS50048">
    <property type="entry name" value="ZN2_CY6_FUNGAL_2"/>
    <property type="match status" value="1"/>
</dbReference>
<dbReference type="PANTHER" id="PTHR37534:SF43">
    <property type="entry name" value="FINGER DOMAIN PROTEIN, PUTATIVE (AFU_ORTHOLOGUE AFUA_1G01850)-RELATED"/>
    <property type="match status" value="1"/>
</dbReference>
<dbReference type="Pfam" id="PF11951">
    <property type="entry name" value="Fungal_trans_2"/>
    <property type="match status" value="1"/>
</dbReference>
<dbReference type="SMART" id="SM00066">
    <property type="entry name" value="GAL4"/>
    <property type="match status" value="1"/>
</dbReference>
<dbReference type="GO" id="GO:0045944">
    <property type="term" value="P:positive regulation of transcription by RNA polymerase II"/>
    <property type="evidence" value="ECO:0007669"/>
    <property type="project" value="TreeGrafter"/>
</dbReference>
<dbReference type="AlphaFoldDB" id="M2SYJ1"/>
<evidence type="ECO:0000313" key="6">
    <source>
        <dbReference type="Proteomes" id="UP000016934"/>
    </source>
</evidence>
<dbReference type="GeneID" id="19132839"/>
<dbReference type="InterPro" id="IPR021858">
    <property type="entry name" value="Fun_TF"/>
</dbReference>
<evidence type="ECO:0000256" key="3">
    <source>
        <dbReference type="SAM" id="MobiDB-lite"/>
    </source>
</evidence>
<proteinExistence type="predicted"/>
<dbReference type="EMBL" id="KB445647">
    <property type="protein sequence ID" value="EMD61872.1"/>
    <property type="molecule type" value="Genomic_DNA"/>
</dbReference>
<dbReference type="GO" id="GO:0000981">
    <property type="term" value="F:DNA-binding transcription factor activity, RNA polymerase II-specific"/>
    <property type="evidence" value="ECO:0007669"/>
    <property type="project" value="InterPro"/>
</dbReference>
<dbReference type="Pfam" id="PF00172">
    <property type="entry name" value="Zn_clus"/>
    <property type="match status" value="1"/>
</dbReference>
<organism evidence="5 6">
    <name type="scientific">Cochliobolus sativus (strain ND90Pr / ATCC 201652)</name>
    <name type="common">Common root rot and spot blotch fungus</name>
    <name type="synonym">Bipolaris sorokiniana</name>
    <dbReference type="NCBI Taxonomy" id="665912"/>
    <lineage>
        <taxon>Eukaryota</taxon>
        <taxon>Fungi</taxon>
        <taxon>Dikarya</taxon>
        <taxon>Ascomycota</taxon>
        <taxon>Pezizomycotina</taxon>
        <taxon>Dothideomycetes</taxon>
        <taxon>Pleosporomycetidae</taxon>
        <taxon>Pleosporales</taxon>
        <taxon>Pleosporineae</taxon>
        <taxon>Pleosporaceae</taxon>
        <taxon>Bipolaris</taxon>
    </lineage>
</organism>
<dbReference type="RefSeq" id="XP_007702252.1">
    <property type="nucleotide sequence ID" value="XM_007704062.1"/>
</dbReference>
<dbReference type="GO" id="GO:0008270">
    <property type="term" value="F:zinc ion binding"/>
    <property type="evidence" value="ECO:0007669"/>
    <property type="project" value="InterPro"/>
</dbReference>
<dbReference type="PRINTS" id="PR00755">
    <property type="entry name" value="AFLATOXINBRP"/>
</dbReference>
<dbReference type="CDD" id="cd00067">
    <property type="entry name" value="GAL4"/>
    <property type="match status" value="1"/>
</dbReference>
<dbReference type="GO" id="GO:0005634">
    <property type="term" value="C:nucleus"/>
    <property type="evidence" value="ECO:0007669"/>
    <property type="project" value="UniProtKB-SubCell"/>
</dbReference>
<dbReference type="HOGENOM" id="CLU_008109_0_0_1"/>
<dbReference type="STRING" id="665912.M2SYJ1"/>
<feature type="domain" description="Zn(2)-C6 fungal-type" evidence="4">
    <location>
        <begin position="18"/>
        <end position="48"/>
    </location>
</feature>
<feature type="region of interest" description="Disordered" evidence="3">
    <location>
        <begin position="196"/>
        <end position="232"/>
    </location>
</feature>
<reference evidence="5 6" key="1">
    <citation type="journal article" date="2012" name="PLoS Pathog.">
        <title>Diverse lifestyles and strategies of plant pathogenesis encoded in the genomes of eighteen Dothideomycetes fungi.</title>
        <authorList>
            <person name="Ohm R.A."/>
            <person name="Feau N."/>
            <person name="Henrissat B."/>
            <person name="Schoch C.L."/>
            <person name="Horwitz B.A."/>
            <person name="Barry K.W."/>
            <person name="Condon B.J."/>
            <person name="Copeland A.C."/>
            <person name="Dhillon B."/>
            <person name="Glaser F."/>
            <person name="Hesse C.N."/>
            <person name="Kosti I."/>
            <person name="LaButti K."/>
            <person name="Lindquist E.A."/>
            <person name="Lucas S."/>
            <person name="Salamov A.A."/>
            <person name="Bradshaw R.E."/>
            <person name="Ciuffetti L."/>
            <person name="Hamelin R.C."/>
            <person name="Kema G.H.J."/>
            <person name="Lawrence C."/>
            <person name="Scott J.A."/>
            <person name="Spatafora J.W."/>
            <person name="Turgeon B.G."/>
            <person name="de Wit P.J.G.M."/>
            <person name="Zhong S."/>
            <person name="Goodwin S.B."/>
            <person name="Grigoriev I.V."/>
        </authorList>
    </citation>
    <scope>NUCLEOTIDE SEQUENCE [LARGE SCALE GENOMIC DNA]</scope>
    <source>
        <strain evidence="6">ND90Pr / ATCC 201652</strain>
    </source>
</reference>